<dbReference type="EMBL" id="JRYO01000193">
    <property type="protein sequence ID" value="KHE91509.1"/>
    <property type="molecule type" value="Genomic_DNA"/>
</dbReference>
<organism evidence="3 4">
    <name type="scientific">Candidatus Scalindua brodae</name>
    <dbReference type="NCBI Taxonomy" id="237368"/>
    <lineage>
        <taxon>Bacteria</taxon>
        <taxon>Pseudomonadati</taxon>
        <taxon>Planctomycetota</taxon>
        <taxon>Candidatus Brocadiia</taxon>
        <taxon>Candidatus Brocadiales</taxon>
        <taxon>Candidatus Scalinduaceae</taxon>
        <taxon>Candidatus Scalindua</taxon>
    </lineage>
</organism>
<evidence type="ECO:0000256" key="2">
    <source>
        <dbReference type="SAM" id="Phobius"/>
    </source>
</evidence>
<dbReference type="AlphaFoldDB" id="A0A0B0EFZ9"/>
<evidence type="ECO:0000256" key="1">
    <source>
        <dbReference type="SAM" id="Coils"/>
    </source>
</evidence>
<dbReference type="InterPro" id="IPR019277">
    <property type="entry name" value="DUF2304"/>
</dbReference>
<dbReference type="Pfam" id="PF10066">
    <property type="entry name" value="DUF2304"/>
    <property type="match status" value="1"/>
</dbReference>
<keyword evidence="2" id="KW-1133">Transmembrane helix</keyword>
<keyword evidence="1" id="KW-0175">Coiled coil</keyword>
<proteinExistence type="predicted"/>
<keyword evidence="2" id="KW-0812">Transmembrane</keyword>
<reference evidence="3 4" key="1">
    <citation type="submission" date="2014-10" db="EMBL/GenBank/DDBJ databases">
        <title>Draft genome of anammox bacterium scalindua brodae, obtained using differential coverage binning of sequence data from two enrichment reactors.</title>
        <authorList>
            <person name="Speth D.R."/>
            <person name="Russ L."/>
            <person name="Kartal B."/>
            <person name="Op den Camp H.J."/>
            <person name="Dutilh B.E."/>
            <person name="Jetten M.S."/>
        </authorList>
    </citation>
    <scope>NUCLEOTIDE SEQUENCE [LARGE SCALE GENOMIC DNA]</scope>
    <source>
        <strain evidence="3">RU1</strain>
    </source>
</reference>
<feature type="transmembrane region" description="Helical" evidence="2">
    <location>
        <begin position="31"/>
        <end position="53"/>
    </location>
</feature>
<accession>A0A0B0EFZ9</accession>
<evidence type="ECO:0000313" key="3">
    <source>
        <dbReference type="EMBL" id="KHE91509.1"/>
    </source>
</evidence>
<protein>
    <recommendedName>
        <fullName evidence="5">DUF2304 domain-containing protein</fullName>
    </recommendedName>
</protein>
<evidence type="ECO:0000313" key="4">
    <source>
        <dbReference type="Proteomes" id="UP000030652"/>
    </source>
</evidence>
<gene>
    <name evidence="3" type="ORF">SCABRO_02719</name>
</gene>
<name>A0A0B0EFZ9_9BACT</name>
<feature type="transmembrane region" description="Helical" evidence="2">
    <location>
        <begin position="6"/>
        <end position="24"/>
    </location>
</feature>
<evidence type="ECO:0008006" key="5">
    <source>
        <dbReference type="Google" id="ProtNLM"/>
    </source>
</evidence>
<sequence>MEPKYLAIRLLSIMMFCMIIKLIYASKLKTGASWIWLVFGVGFLTLTLWPGLIDLSMEIVKIDSWIEIVFFFILISLLTINMHFSMVIASLADRSKDLAQEVAFLNREIEDIKKDKVLTCTDSYR</sequence>
<dbReference type="Proteomes" id="UP000030652">
    <property type="component" value="Unassembled WGS sequence"/>
</dbReference>
<feature type="transmembrane region" description="Helical" evidence="2">
    <location>
        <begin position="65"/>
        <end position="89"/>
    </location>
</feature>
<comment type="caution">
    <text evidence="3">The sequence shown here is derived from an EMBL/GenBank/DDBJ whole genome shotgun (WGS) entry which is preliminary data.</text>
</comment>
<keyword evidence="2" id="KW-0472">Membrane</keyword>
<feature type="coiled-coil region" evidence="1">
    <location>
        <begin position="88"/>
        <end position="115"/>
    </location>
</feature>